<reference evidence="2 3" key="1">
    <citation type="submission" date="2024-02" db="EMBL/GenBank/DDBJ databases">
        <authorList>
            <person name="Chen Y."/>
            <person name="Shah S."/>
            <person name="Dougan E. K."/>
            <person name="Thang M."/>
            <person name="Chan C."/>
        </authorList>
    </citation>
    <scope>NUCLEOTIDE SEQUENCE [LARGE SCALE GENOMIC DNA]</scope>
</reference>
<organism evidence="2 3">
    <name type="scientific">Durusdinium trenchii</name>
    <dbReference type="NCBI Taxonomy" id="1381693"/>
    <lineage>
        <taxon>Eukaryota</taxon>
        <taxon>Sar</taxon>
        <taxon>Alveolata</taxon>
        <taxon>Dinophyceae</taxon>
        <taxon>Suessiales</taxon>
        <taxon>Symbiodiniaceae</taxon>
        <taxon>Durusdinium</taxon>
    </lineage>
</organism>
<dbReference type="EMBL" id="CAXAMM010017523">
    <property type="protein sequence ID" value="CAK9041321.1"/>
    <property type="molecule type" value="Genomic_DNA"/>
</dbReference>
<proteinExistence type="predicted"/>
<dbReference type="Proteomes" id="UP001642464">
    <property type="component" value="Unassembled WGS sequence"/>
</dbReference>
<comment type="caution">
    <text evidence="2">The sequence shown here is derived from an EMBL/GenBank/DDBJ whole genome shotgun (WGS) entry which is preliminary data.</text>
</comment>
<evidence type="ECO:0000256" key="1">
    <source>
        <dbReference type="SAM" id="MobiDB-lite"/>
    </source>
</evidence>
<gene>
    <name evidence="2" type="ORF">SCF082_LOCUS23886</name>
</gene>
<protein>
    <submittedName>
        <fullName evidence="2">Uncharacterized protein</fullName>
    </submittedName>
</protein>
<feature type="non-terminal residue" evidence="2">
    <location>
        <position position="55"/>
    </location>
</feature>
<keyword evidence="3" id="KW-1185">Reference proteome</keyword>
<evidence type="ECO:0000313" key="2">
    <source>
        <dbReference type="EMBL" id="CAK9041321.1"/>
    </source>
</evidence>
<feature type="non-terminal residue" evidence="2">
    <location>
        <position position="1"/>
    </location>
</feature>
<feature type="compositionally biased region" description="Low complexity" evidence="1">
    <location>
        <begin position="46"/>
        <end position="55"/>
    </location>
</feature>
<accession>A0ABP0LQ42</accession>
<name>A0ABP0LQ42_9DINO</name>
<sequence>FLAWLYSTRPSTEKHLLRRAVGILEEGESPTSSPASRAAPERREAAPPALTRAPP</sequence>
<feature type="compositionally biased region" description="Low complexity" evidence="1">
    <location>
        <begin position="29"/>
        <end position="38"/>
    </location>
</feature>
<evidence type="ECO:0000313" key="3">
    <source>
        <dbReference type="Proteomes" id="UP001642464"/>
    </source>
</evidence>
<feature type="region of interest" description="Disordered" evidence="1">
    <location>
        <begin position="24"/>
        <end position="55"/>
    </location>
</feature>